<accession>A0A4P6LXC8</accession>
<sequence>MGQRRGNNRRDYRRINRRRQRNKRLMLFGLVLLGIIFAIGVIKIVTGKIQDAKLEKLQTKVTQENGSFIGAPPFDVELLDVNEYSRPGIPLKKIKGIVVHYTANPGSTAEENRNYFEGLKDSHETKVSSHFVIGIEGEIVQCIPSSEIAYASNSRNDDTLSIECCHKDETGEFTQATYDSLVKLVGWLCYRFDLKSSDVIRHYDVTEKICPKYFVDHPDAWEQFKKDVDAQIQVVAEEVKAAADNKTE</sequence>
<dbReference type="EC" id="3.5.1.28" evidence="2"/>
<dbReference type="EMBL" id="CP039126">
    <property type="protein sequence ID" value="QMW80170.1"/>
    <property type="molecule type" value="Genomic_DNA"/>
</dbReference>
<dbReference type="KEGG" id="bpro:PMF13cell1_02098"/>
<keyword evidence="3" id="KW-0378">Hydrolase</keyword>
<dbReference type="InterPro" id="IPR002502">
    <property type="entry name" value="Amidase_domain"/>
</dbReference>
<evidence type="ECO:0000313" key="8">
    <source>
        <dbReference type="EMBL" id="QMW80170.1"/>
    </source>
</evidence>
<keyword evidence="5" id="KW-1133">Transmembrane helix</keyword>
<keyword evidence="5" id="KW-0812">Transmembrane</keyword>
<dbReference type="InterPro" id="IPR051206">
    <property type="entry name" value="NAMLAA_amidase_2"/>
</dbReference>
<dbReference type="SUPFAM" id="SSF55846">
    <property type="entry name" value="N-acetylmuramoyl-L-alanine amidase-like"/>
    <property type="match status" value="1"/>
</dbReference>
<dbReference type="GO" id="GO:0071555">
    <property type="term" value="P:cell wall organization"/>
    <property type="evidence" value="ECO:0007669"/>
    <property type="project" value="UniProtKB-KW"/>
</dbReference>
<dbReference type="RefSeq" id="WP_026255556.1">
    <property type="nucleotide sequence ID" value="NZ_AP031416.1"/>
</dbReference>
<dbReference type="GeneID" id="75054405"/>
<dbReference type="GO" id="GO:0009253">
    <property type="term" value="P:peptidoglycan catabolic process"/>
    <property type="evidence" value="ECO:0007669"/>
    <property type="project" value="InterPro"/>
</dbReference>
<evidence type="ECO:0000256" key="1">
    <source>
        <dbReference type="ARBA" id="ARBA00001561"/>
    </source>
</evidence>
<dbReference type="Proteomes" id="UP000289794">
    <property type="component" value="Chromosome"/>
</dbReference>
<dbReference type="PANTHER" id="PTHR30417:SF1">
    <property type="entry name" value="N-ACETYLMURAMOYL-L-ALANINE AMIDASE AMID"/>
    <property type="match status" value="1"/>
</dbReference>
<feature type="domain" description="N-acetylmuramoyl-L-alanine amidase" evidence="6">
    <location>
        <begin position="84"/>
        <end position="219"/>
    </location>
</feature>
<dbReference type="EMBL" id="CP035945">
    <property type="protein sequence ID" value="QBE96552.1"/>
    <property type="molecule type" value="Genomic_DNA"/>
</dbReference>
<evidence type="ECO:0000259" key="6">
    <source>
        <dbReference type="SMART" id="SM00644"/>
    </source>
</evidence>
<proteinExistence type="predicted"/>
<keyword evidence="4" id="KW-0961">Cell wall biogenesis/degradation</keyword>
<name>A0A4P6LXC8_9FIRM</name>
<gene>
    <name evidence="8" type="ORF">E5259_22725</name>
    <name evidence="7" type="ORF">PMF13cell1_02098</name>
</gene>
<dbReference type="Pfam" id="PF01510">
    <property type="entry name" value="Amidase_2"/>
    <property type="match status" value="1"/>
</dbReference>
<keyword evidence="5" id="KW-0472">Membrane</keyword>
<evidence type="ECO:0000313" key="7">
    <source>
        <dbReference type="EMBL" id="QBE96552.1"/>
    </source>
</evidence>
<feature type="transmembrane region" description="Helical" evidence="5">
    <location>
        <begin position="25"/>
        <end position="45"/>
    </location>
</feature>
<dbReference type="GO" id="GO:0008745">
    <property type="term" value="F:N-acetylmuramoyl-L-alanine amidase activity"/>
    <property type="evidence" value="ECO:0007669"/>
    <property type="project" value="UniProtKB-EC"/>
</dbReference>
<evidence type="ECO:0000256" key="5">
    <source>
        <dbReference type="SAM" id="Phobius"/>
    </source>
</evidence>
<dbReference type="SMART" id="SM00644">
    <property type="entry name" value="Ami_2"/>
    <property type="match status" value="1"/>
</dbReference>
<dbReference type="PANTHER" id="PTHR30417">
    <property type="entry name" value="N-ACETYLMURAMOYL-L-ALANINE AMIDASE AMID"/>
    <property type="match status" value="1"/>
</dbReference>
<dbReference type="Gene3D" id="3.40.80.10">
    <property type="entry name" value="Peptidoglycan recognition protein-like"/>
    <property type="match status" value="1"/>
</dbReference>
<evidence type="ECO:0000256" key="2">
    <source>
        <dbReference type="ARBA" id="ARBA00011901"/>
    </source>
</evidence>
<dbReference type="InterPro" id="IPR036505">
    <property type="entry name" value="Amidase/PGRP_sf"/>
</dbReference>
<comment type="catalytic activity">
    <reaction evidence="1">
        <text>Hydrolyzes the link between N-acetylmuramoyl residues and L-amino acid residues in certain cell-wall glycopeptides.</text>
        <dbReference type="EC" id="3.5.1.28"/>
    </reaction>
</comment>
<evidence type="ECO:0000313" key="10">
    <source>
        <dbReference type="Proteomes" id="UP000515789"/>
    </source>
</evidence>
<evidence type="ECO:0000256" key="3">
    <source>
        <dbReference type="ARBA" id="ARBA00022801"/>
    </source>
</evidence>
<protein>
    <recommendedName>
        <fullName evidence="2">N-acetylmuramoyl-L-alanine amidase</fullName>
        <ecNumber evidence="2">3.5.1.28</ecNumber>
    </recommendedName>
</protein>
<dbReference type="Proteomes" id="UP000515789">
    <property type="component" value="Chromosome"/>
</dbReference>
<reference evidence="8 10" key="2">
    <citation type="submission" date="2019-04" db="EMBL/GenBank/DDBJ databases">
        <authorList>
            <person name="Schori C."/>
            <person name="Ahrens C."/>
        </authorList>
    </citation>
    <scope>NUCLEOTIDE SEQUENCE [LARGE SCALE GENOMIC DNA]</scope>
    <source>
        <strain evidence="8 10">DSM 2950</strain>
    </source>
</reference>
<organism evidence="7 9">
    <name type="scientific">Blautia producta</name>
    <dbReference type="NCBI Taxonomy" id="33035"/>
    <lineage>
        <taxon>Bacteria</taxon>
        <taxon>Bacillati</taxon>
        <taxon>Bacillota</taxon>
        <taxon>Clostridia</taxon>
        <taxon>Lachnospirales</taxon>
        <taxon>Lachnospiraceae</taxon>
        <taxon>Blautia</taxon>
    </lineage>
</organism>
<dbReference type="CDD" id="cd06583">
    <property type="entry name" value="PGRP"/>
    <property type="match status" value="1"/>
</dbReference>
<evidence type="ECO:0000256" key="4">
    <source>
        <dbReference type="ARBA" id="ARBA00023316"/>
    </source>
</evidence>
<dbReference type="GO" id="GO:0009254">
    <property type="term" value="P:peptidoglycan turnover"/>
    <property type="evidence" value="ECO:0007669"/>
    <property type="project" value="TreeGrafter"/>
</dbReference>
<dbReference type="AlphaFoldDB" id="A0A4P6LXC8"/>
<reference evidence="7 9" key="1">
    <citation type="submission" date="2019-01" db="EMBL/GenBank/DDBJ databases">
        <title>PMF-metabolizing Aryl O-demethylase.</title>
        <authorList>
            <person name="Kim M."/>
        </authorList>
    </citation>
    <scope>NUCLEOTIDE SEQUENCE [LARGE SCALE GENOMIC DNA]</scope>
    <source>
        <strain evidence="7 9">PMF1</strain>
    </source>
</reference>
<evidence type="ECO:0000313" key="9">
    <source>
        <dbReference type="Proteomes" id="UP000289794"/>
    </source>
</evidence>